<sequence length="229" mass="24828">MTMKQLIAPIALIATLPILAACAAESPPQARVEADVTPAATAVASEVETASAFDFSALPSGTYTDENGHAYIHFSYDHQGYSRPILRWGEFDATVEYDSETPENSTLNVTIPVESIDSMVPAFNDHLKSADFFDVATYPTITFRSTALNINPDGSGTITGDLTMKDVTREITFDGQLNKIGQHLRSGKDMFGISGTGTLMRSDYDLGRFAPNVGDEVTLMIEVEFQKAD</sequence>
<dbReference type="EMBL" id="BSNJ01000007">
    <property type="protein sequence ID" value="GLQ21901.1"/>
    <property type="molecule type" value="Genomic_DNA"/>
</dbReference>
<keyword evidence="4" id="KW-1185">Reference proteome</keyword>
<evidence type="ECO:0000256" key="1">
    <source>
        <dbReference type="SAM" id="SignalP"/>
    </source>
</evidence>
<dbReference type="InterPro" id="IPR007372">
    <property type="entry name" value="Lipid/polyisoprenoid-bd_YceI"/>
</dbReference>
<name>A0ABQ5V323_9PROT</name>
<reference evidence="3" key="2">
    <citation type="submission" date="2023-01" db="EMBL/GenBank/DDBJ databases">
        <title>Draft genome sequence of Algimonas porphyrae strain NBRC 108216.</title>
        <authorList>
            <person name="Sun Q."/>
            <person name="Mori K."/>
        </authorList>
    </citation>
    <scope>NUCLEOTIDE SEQUENCE</scope>
    <source>
        <strain evidence="3">NBRC 108216</strain>
    </source>
</reference>
<keyword evidence="1" id="KW-0732">Signal</keyword>
<dbReference type="Gene3D" id="2.40.128.110">
    <property type="entry name" value="Lipid/polyisoprenoid-binding, YceI-like"/>
    <property type="match status" value="1"/>
</dbReference>
<dbReference type="SMART" id="SM00867">
    <property type="entry name" value="YceI"/>
    <property type="match status" value="1"/>
</dbReference>
<protein>
    <submittedName>
        <fullName evidence="3">Polyisoprenoid-binding protein</fullName>
    </submittedName>
</protein>
<dbReference type="InterPro" id="IPR036761">
    <property type="entry name" value="TTHA0802/YceI-like_sf"/>
</dbReference>
<feature type="chain" id="PRO_5047439798" evidence="1">
    <location>
        <begin position="24"/>
        <end position="229"/>
    </location>
</feature>
<comment type="caution">
    <text evidence="3">The sequence shown here is derived from an EMBL/GenBank/DDBJ whole genome shotgun (WGS) entry which is preliminary data.</text>
</comment>
<evidence type="ECO:0000259" key="2">
    <source>
        <dbReference type="SMART" id="SM00867"/>
    </source>
</evidence>
<feature type="domain" description="Lipid/polyisoprenoid-binding YceI-like" evidence="2">
    <location>
        <begin position="62"/>
        <end position="226"/>
    </location>
</feature>
<evidence type="ECO:0000313" key="3">
    <source>
        <dbReference type="EMBL" id="GLQ21901.1"/>
    </source>
</evidence>
<feature type="signal peptide" evidence="1">
    <location>
        <begin position="1"/>
        <end position="23"/>
    </location>
</feature>
<dbReference type="Pfam" id="PF04264">
    <property type="entry name" value="YceI"/>
    <property type="match status" value="1"/>
</dbReference>
<accession>A0ABQ5V323</accession>
<dbReference type="PROSITE" id="PS51257">
    <property type="entry name" value="PROKAR_LIPOPROTEIN"/>
    <property type="match status" value="1"/>
</dbReference>
<dbReference type="Proteomes" id="UP001161390">
    <property type="component" value="Unassembled WGS sequence"/>
</dbReference>
<dbReference type="PANTHER" id="PTHR34406">
    <property type="entry name" value="PROTEIN YCEI"/>
    <property type="match status" value="1"/>
</dbReference>
<gene>
    <name evidence="3" type="ORF">GCM10007854_28560</name>
</gene>
<evidence type="ECO:0000313" key="4">
    <source>
        <dbReference type="Proteomes" id="UP001161390"/>
    </source>
</evidence>
<organism evidence="3 4">
    <name type="scientific">Algimonas porphyrae</name>
    <dbReference type="NCBI Taxonomy" id="1128113"/>
    <lineage>
        <taxon>Bacteria</taxon>
        <taxon>Pseudomonadati</taxon>
        <taxon>Pseudomonadota</taxon>
        <taxon>Alphaproteobacteria</taxon>
        <taxon>Maricaulales</taxon>
        <taxon>Robiginitomaculaceae</taxon>
        <taxon>Algimonas</taxon>
    </lineage>
</organism>
<proteinExistence type="predicted"/>
<dbReference type="SUPFAM" id="SSF101874">
    <property type="entry name" value="YceI-like"/>
    <property type="match status" value="1"/>
</dbReference>
<dbReference type="PANTHER" id="PTHR34406:SF1">
    <property type="entry name" value="PROTEIN YCEI"/>
    <property type="match status" value="1"/>
</dbReference>
<reference evidence="3" key="1">
    <citation type="journal article" date="2014" name="Int. J. Syst. Evol. Microbiol.">
        <title>Complete genome of a new Firmicutes species belonging to the dominant human colonic microbiota ('Ruminococcus bicirculans') reveals two chromosomes and a selective capacity to utilize plant glucans.</title>
        <authorList>
            <consortium name="NISC Comparative Sequencing Program"/>
            <person name="Wegmann U."/>
            <person name="Louis P."/>
            <person name="Goesmann A."/>
            <person name="Henrissat B."/>
            <person name="Duncan S.H."/>
            <person name="Flint H.J."/>
        </authorList>
    </citation>
    <scope>NUCLEOTIDE SEQUENCE</scope>
    <source>
        <strain evidence="3">NBRC 108216</strain>
    </source>
</reference>